<dbReference type="Proteomes" id="UP000313359">
    <property type="component" value="Unassembled WGS sequence"/>
</dbReference>
<dbReference type="PRINTS" id="PR00125">
    <property type="entry name" value="ATPASEDELTA"/>
</dbReference>
<gene>
    <name evidence="10" type="ORF">L227DRAFT_507793</name>
</gene>
<evidence type="ECO:0000256" key="3">
    <source>
        <dbReference type="ARBA" id="ARBA00014723"/>
    </source>
</evidence>
<dbReference type="Gene3D" id="1.10.520.20">
    <property type="entry name" value="N-terminal domain of the delta subunit of the F1F0-ATP synthase"/>
    <property type="match status" value="1"/>
</dbReference>
<evidence type="ECO:0000256" key="2">
    <source>
        <dbReference type="ARBA" id="ARBA00007046"/>
    </source>
</evidence>
<keyword evidence="6" id="KW-0406">Ion transport</keyword>
<dbReference type="PANTHER" id="PTHR15600">
    <property type="entry name" value="SACSIN"/>
    <property type="match status" value="1"/>
</dbReference>
<evidence type="ECO:0000256" key="6">
    <source>
        <dbReference type="ARBA" id="ARBA00023065"/>
    </source>
</evidence>
<evidence type="ECO:0000256" key="8">
    <source>
        <dbReference type="ARBA" id="ARBA00023310"/>
    </source>
</evidence>
<keyword evidence="8" id="KW-0066">ATP synthesis</keyword>
<dbReference type="InterPro" id="IPR052972">
    <property type="entry name" value="Sacsin_chaperone_reg"/>
</dbReference>
<evidence type="ECO:0000256" key="7">
    <source>
        <dbReference type="ARBA" id="ARBA00023136"/>
    </source>
</evidence>
<dbReference type="InterPro" id="IPR011333">
    <property type="entry name" value="SKP1/BTB/POZ_sf"/>
</dbReference>
<dbReference type="GO" id="GO:0016020">
    <property type="term" value="C:membrane"/>
    <property type="evidence" value="ECO:0007669"/>
    <property type="project" value="UniProtKB-SubCell"/>
</dbReference>
<name>A0A5C2S085_9APHY</name>
<dbReference type="EMBL" id="ML122285">
    <property type="protein sequence ID" value="RPD56795.1"/>
    <property type="molecule type" value="Genomic_DNA"/>
</dbReference>
<keyword evidence="4" id="KW-0813">Transport</keyword>
<dbReference type="NCBIfam" id="TIGR01145">
    <property type="entry name" value="ATP_synt_delta"/>
    <property type="match status" value="1"/>
</dbReference>
<dbReference type="STRING" id="1328759.A0A5C2S085"/>
<evidence type="ECO:0000313" key="10">
    <source>
        <dbReference type="EMBL" id="RPD56795.1"/>
    </source>
</evidence>
<sequence length="2852" mass="318923">MFAASARSAALSAGLGRRAASTIAQKYSSAVFSAALNKSPQVLTKVQTELNAIQSAVKATPELGTFIHNPTLSTKDRSAGLPAIYAAAGKDVSDITKNLFVVLSENGRLVETEGVIEGFNELVANYKGELNVTITSAAPLPRDIQTRLETLLKQSQAAQKAKSLKITNKVNSAVLGGVVVDFGDKTIDLSVVSRVNKLNNLLAQRVDLTANLASILRRYPFSVGLFREIIQNSEDAKATKQQVFILDRQIYCSDSLLDASLAHVQGPALLACNDGVFSDEDWEGIRNVSQSSKVADTEKIGKHGLGSRAYYHLTDNPEYLSGGHLAIFDPHRWAFKHGGWRDTLENMASQYADQLEPFCRATSEEIGTYYSGTIVRLALRTASSQSSISSDKPSADRIHDLLVDFIQQELHLVLLFLSHLISVEVKEIDTSGRARTLASAKARSLPSEITVEYDATVRPSSSPSAGDWSILRASLPLDECVRLLSDALNDNLVHVQEELAREKLRPEVALAFQGASSQQVGGRLFTYLPLPLDTGFPCHIHGVFSLTDARQNLRNPSETIMSGTADALAVAWNKLLFSSIIPRAWLACMELVASGDLSLDLYQMLPPQQDRKTSGDAKYWTTLLQDVVRLAHTRDAKIWPVFNNITPTTYTALDGALIASESDELEHLRILARAGVNIILPPPALCVALLEVCSQRLTPKTVRPRLIVAPHLHELLPAERNTVVEFLLRDRNLEDLVDVPVIPLVRGGTVALSVRRRFGNPPYMLFSKEDAELFGQIEPQAVALHDLPTTARLLLVSDGSRRLNVMTLSCAKAGRYIREASSKFPYPSPSVDSWSWARSCEWLGAFWSWIADCPFRTDLIKGIGDLPLLPTTASGFCTPNEHVFSLSPDSDDSRAILSRIGMKFLHSSIPTAFLQQCRPTILWTISKPSDLLDALGSVPLHTIRDDGEATKIIQEQLSLTLNIYVRLTNSQEATLRALPIHPVLTNSSANCIQSCSSSLPATSKLCCLTSLSPLPLPTVDNTTFVHVTSTARPILEKIDYTAVVRPLSEQHLLQLHVDHIIMQSPAIRLRVLEHMVNHPQSRTSAVLDKLRKSPIIRVGGERYAAPQDVIDPHSPISSIVSPGDFDAIFDDRGDNLRIADALAQLGLLRKELDADYVGQRIISFRQHGASSMDAASRLLRTLDCTFYPCSGVRGIDEIAWIPTKAGLRTARETRDTSQRMLCDRVWDLLDMPPLRSPPLLQMLGWHEPIPVDILIKQLRQLLSESRGNELPQYLVNLITEFGHRYSTSSLSSPQVDQLFDLLLSQEWVSTSDGGLRQAPFAVFETPSRLRGFGQISLDFAARPGVKDFLLRMGCATRPTNDAIIMQLEALHQEGKPEDFVHESMELLRALDLVSLTEQQRARVLVPGVDKVLHTVDELFYNDLGSRMQNFVLPQSRVQVHRHIFESLRGALKIPSLGSLNLEEVDADSEDMREDLATRIVNVLRAYDIEQAFGEFLANADDAGATRFSIMLDDDPKRRASSDTVLCESMAPFCRGPALVIHNNAEFSMDDFRGIRRIGRGGKEYQDASIGRFGLGSLSFYHFAEVAMILSKSHFLLLDPSGRFLPPDLNKNSYLLPLHNIRRVYPGHLQLFDGLFGFRLEDSADSYQGTIIRLPLRTPKQAKQSALSQRSLTSDDIRAMFTRYRSSASRSLLFIRVSEVSALESGRAAPLWSTSAHRQSQRSVEGEPFDTQEVKLTDVDEWEHCQRSAWLVVRTTIPPDCYQRWEPVITSNRVKNVSVALAGELVPRTRGYHASQAQFFASLPLPLRSSLPVHVHASFILADDRRNIRWDGDGTLNDDSRFNHWLLTVKLPELYLFTLERWTDDDFPWPGTSTTKSPDPMSRAFIDAFYGDSEFGLIASSRQVLRSVTNSRIRPSSAVFRGGEPKTIKKILLRLAPTELVELPGPVRAELFRLSKSRARRVNPSFVSHVLIQSRDAFLEVYRSGEVTPSEIEDCVQYLVDGDLSSCHDRLVGCPLLPLACGRELVDVQRSDSTSLVFAGRWSVSPWPLFPPQRFLHPKFDQELLLAPGDYNLAPFKGSAVSDLMRHVISQAPRLEASPGQTNWIRGFWQFWDRALPDEDPDCLKDFPLIPTSESDTFVSLDNALTLPALGSPSLSSHRKIATTLQKFGAVIVLDIMPSTSSGRLPSPIRKRLRTVDFTFKRVMNFFARLNEEGDLQQKFSKLSMDEWRELADWIKDSIRELPGPVSSMRKQSFDHSFVDIARHLPIWSAHCKARSTTGSREPVFRALTDPLVRLLPSAITLVNPGVVLFLGKNPRLFFVQYSTEIARLHNTVTPMSPAEFAAQLDLPTQLPMSRFATYETFLDDLLSLSRVNGSFSGLKVPNEDRDMVEPSTLYKTIAEFRAAFAYRPQNFIHPRFCSVEDRLVPFGLRRELTRENFLACVQAVHEDYAMAVRESTEDRERCDLLFRWYSSQLPLTVGSDSAWWRTLDSYSFIPRHASRRSGGPAAFEDMADASPFRHLVSPSKVLREEYSSVAWTQRALFANEPDKRLYMVDEVVGIPTVEEVVKHLCVLTLRIAPNHLGNRDLLADIKATYEFLNEREAEARPYLRNRRRERLFLNVDDPLEDVWQFCAAAHMMFNVPDEDDRQGVRAFLGPFRNLLLAAGAEEIKRPSAPTLTPSSAEEELSRLRASFDGLRQSRNLTDVVFRIPGSGDELPAHRVLLATTSEYFHDLFCGRFNEGGPASTHDPIVITLKDVRELRCARLILEHIYTGRFEHTRERDTLLVLLELAHRWGVSEVKRRTEALLVNTITPATYLELKDHAEDVGATTLLEKIEEFAHENAFVLDELVDLTE</sequence>
<dbReference type="SUPFAM" id="SSF54695">
    <property type="entry name" value="POZ domain"/>
    <property type="match status" value="1"/>
</dbReference>
<dbReference type="Pfam" id="PF00213">
    <property type="entry name" value="OSCP"/>
    <property type="match status" value="1"/>
</dbReference>
<dbReference type="PROSITE" id="PS50097">
    <property type="entry name" value="BTB"/>
    <property type="match status" value="1"/>
</dbReference>
<evidence type="ECO:0000256" key="5">
    <source>
        <dbReference type="ARBA" id="ARBA00022781"/>
    </source>
</evidence>
<dbReference type="CDD" id="cd18186">
    <property type="entry name" value="BTB_POZ_ZBTB_KLHL-like"/>
    <property type="match status" value="1"/>
</dbReference>
<accession>A0A5C2S085</accession>
<dbReference type="InterPro" id="IPR000210">
    <property type="entry name" value="BTB/POZ_dom"/>
</dbReference>
<dbReference type="PANTHER" id="PTHR15600:SF42">
    <property type="entry name" value="SACSIN"/>
    <property type="match status" value="1"/>
</dbReference>
<dbReference type="SUPFAM" id="SSF47928">
    <property type="entry name" value="N-terminal domain of the delta subunit of the F1F0-ATP synthase"/>
    <property type="match status" value="1"/>
</dbReference>
<dbReference type="NCBIfam" id="NF047352">
    <property type="entry name" value="P_loop_sacsin"/>
    <property type="match status" value="1"/>
</dbReference>
<dbReference type="InterPro" id="IPR058210">
    <property type="entry name" value="SACS/Nov_dom"/>
</dbReference>
<evidence type="ECO:0000256" key="4">
    <source>
        <dbReference type="ARBA" id="ARBA00022448"/>
    </source>
</evidence>
<protein>
    <recommendedName>
        <fullName evidence="3">ATP synthase subunit 5, mitochondrial</fullName>
    </recommendedName>
</protein>
<dbReference type="Gene3D" id="3.30.710.10">
    <property type="entry name" value="Potassium Channel Kv1.1, Chain A"/>
    <property type="match status" value="1"/>
</dbReference>
<dbReference type="InterPro" id="IPR036890">
    <property type="entry name" value="HATPase_C_sf"/>
</dbReference>
<dbReference type="Pfam" id="PF25794">
    <property type="entry name" value="SACS"/>
    <property type="match status" value="2"/>
</dbReference>
<dbReference type="GO" id="GO:0030544">
    <property type="term" value="F:Hsp70 protein binding"/>
    <property type="evidence" value="ECO:0007669"/>
    <property type="project" value="TreeGrafter"/>
</dbReference>
<dbReference type="SUPFAM" id="SSF55874">
    <property type="entry name" value="ATPase domain of HSP90 chaperone/DNA topoisomerase II/histidine kinase"/>
    <property type="match status" value="2"/>
</dbReference>
<dbReference type="OrthoDB" id="1262810at2759"/>
<dbReference type="GO" id="GO:0046933">
    <property type="term" value="F:proton-transporting ATP synthase activity, rotational mechanism"/>
    <property type="evidence" value="ECO:0007669"/>
    <property type="project" value="InterPro"/>
</dbReference>
<keyword evidence="7" id="KW-0472">Membrane</keyword>
<reference evidence="10" key="1">
    <citation type="journal article" date="2018" name="Genome Biol. Evol.">
        <title>Genomics and development of Lentinus tigrinus, a white-rot wood-decaying mushroom with dimorphic fruiting bodies.</title>
        <authorList>
            <person name="Wu B."/>
            <person name="Xu Z."/>
            <person name="Knudson A."/>
            <person name="Carlson A."/>
            <person name="Chen N."/>
            <person name="Kovaka S."/>
            <person name="LaButti K."/>
            <person name="Lipzen A."/>
            <person name="Pennachio C."/>
            <person name="Riley R."/>
            <person name="Schakwitz W."/>
            <person name="Umezawa K."/>
            <person name="Ohm R.A."/>
            <person name="Grigoriev I.V."/>
            <person name="Nagy L.G."/>
            <person name="Gibbons J."/>
            <person name="Hibbett D."/>
        </authorList>
    </citation>
    <scope>NUCLEOTIDE SEQUENCE [LARGE SCALE GENOMIC DNA]</scope>
    <source>
        <strain evidence="10">ALCF2SS1-6</strain>
    </source>
</reference>
<keyword evidence="5" id="KW-0375">Hydrogen ion transport</keyword>
<dbReference type="SMART" id="SM00225">
    <property type="entry name" value="BTB"/>
    <property type="match status" value="1"/>
</dbReference>
<evidence type="ECO:0000256" key="1">
    <source>
        <dbReference type="ARBA" id="ARBA00004370"/>
    </source>
</evidence>
<dbReference type="InterPro" id="IPR026015">
    <property type="entry name" value="ATP_synth_OSCP/delta_N_sf"/>
</dbReference>
<dbReference type="HAMAP" id="MF_01416">
    <property type="entry name" value="ATP_synth_delta_bact"/>
    <property type="match status" value="1"/>
</dbReference>
<feature type="domain" description="BTB" evidence="9">
    <location>
        <begin position="2701"/>
        <end position="2777"/>
    </location>
</feature>
<comment type="similarity">
    <text evidence="2">Belongs to the ATPase delta chain family.</text>
</comment>
<organism evidence="10 11">
    <name type="scientific">Lentinus tigrinus ALCF2SS1-6</name>
    <dbReference type="NCBI Taxonomy" id="1328759"/>
    <lineage>
        <taxon>Eukaryota</taxon>
        <taxon>Fungi</taxon>
        <taxon>Dikarya</taxon>
        <taxon>Basidiomycota</taxon>
        <taxon>Agaricomycotina</taxon>
        <taxon>Agaricomycetes</taxon>
        <taxon>Polyporales</taxon>
        <taxon>Polyporaceae</taxon>
        <taxon>Lentinus</taxon>
    </lineage>
</organism>
<dbReference type="InterPro" id="IPR000711">
    <property type="entry name" value="ATPase_OSCP/dsu"/>
</dbReference>
<proteinExistence type="inferred from homology"/>
<evidence type="ECO:0000313" key="11">
    <source>
        <dbReference type="Proteomes" id="UP000313359"/>
    </source>
</evidence>
<dbReference type="Pfam" id="PF00651">
    <property type="entry name" value="BTB"/>
    <property type="match status" value="1"/>
</dbReference>
<comment type="subcellular location">
    <subcellularLocation>
        <location evidence="1">Membrane</location>
    </subcellularLocation>
</comment>
<keyword evidence="11" id="KW-1185">Reference proteome</keyword>
<evidence type="ECO:0000259" key="9">
    <source>
        <dbReference type="PROSITE" id="PS50097"/>
    </source>
</evidence>